<feature type="domain" description="PKD" evidence="2">
    <location>
        <begin position="385"/>
        <end position="452"/>
    </location>
</feature>
<dbReference type="EMBL" id="QBKT01000002">
    <property type="protein sequence ID" value="PTX62859.1"/>
    <property type="molecule type" value="Genomic_DNA"/>
</dbReference>
<keyword evidence="1" id="KW-0732">Signal</keyword>
<dbReference type="NCBIfam" id="TIGR04131">
    <property type="entry name" value="Bac_Flav_CTERM"/>
    <property type="match status" value="1"/>
</dbReference>
<sequence>MIDMKETTLKLFCILLFISMSANAQREAANWFFGVNAGLDFNTGIPVSVDTGQTNTLEGCSAISDADGNLLFYTDGVTVWNQLHQMMPNGTDLAGSLSSTQSCIIVPNPSNANLFYIFTTDVVDAYNGTNQGPSNGFNYSIVDMTLAGGLGDVTTKNVNLLVNGSEKVSATLSTDGNFWVVTHRNNQFFSFKVTAAGVNTIPIVSNTSTSIPDFNNIRGNMKISPNGQKLAIAHTLFEPVQSGSLYLYDFDSTTGFVSNPSFLGDEITFYGVEFSSNSTRLYATGKFFESESISNIQVQQYDVTAADVANTKFIVFDYPAAQITPSLSGSLQLGLDKRIYHALPSSKLSTINSPNLLGNACDFDFESVDLGMNFSRFGLPAAVQSFYESIATIENFCLGDQTTFTVISQNNVIGVNWNFGDPASGSANTANEISTSHVFSNAGTFTVTAEVSFSDAPNQIFTEIVVIQEVPNIAPLFTIQQCDVDENDSDGLSIFNLQEAISVIEEDNGDDNIDVLFFESITDAQLNENNIANEFYANSVNNQILYARVFSYIDCFTITQVRLNVSSGSNLGVYDTIDVCEVDETNISISQIENILQEDFPNALISIYSTRDDALLLENQLTDFSFVDVNLTDELFFRVSYGSNCGFIGSVQLNIVSQPTVEDQQAFLCGQIGAAVELSFDESFSSYVWSTNETTPSIMVTETGTYTVVVTNSAGCEKEVNYTVVEEPPIVIDEIAVQDFQDVNTITIVLTPDTDMEAVSYSINGGNTFVPSNEFVNMYPGVYDVVVRRGECDAAAETILVGGFPKFFTPNGDNTNDTWELIKKEFYPNAFIELYDRYGKNLVNFKAEGSWDGTYRGMPLPSGDYWYKLTLESGRVVTGNVTLRR</sequence>
<dbReference type="SUPFAM" id="SSF49299">
    <property type="entry name" value="PKD domain"/>
    <property type="match status" value="1"/>
</dbReference>
<dbReference type="InterPro" id="IPR013783">
    <property type="entry name" value="Ig-like_fold"/>
</dbReference>
<protein>
    <submittedName>
        <fullName evidence="3">Gliding motility-associated-like protein</fullName>
    </submittedName>
</protein>
<feature type="signal peptide" evidence="1">
    <location>
        <begin position="1"/>
        <end position="24"/>
    </location>
</feature>
<dbReference type="AlphaFoldDB" id="A0A2T6C3G8"/>
<feature type="chain" id="PRO_5015487106" evidence="1">
    <location>
        <begin position="25"/>
        <end position="885"/>
    </location>
</feature>
<dbReference type="RefSeq" id="WP_108113838.1">
    <property type="nucleotide sequence ID" value="NZ_QBKT01000002.1"/>
</dbReference>
<dbReference type="InterPro" id="IPR035986">
    <property type="entry name" value="PKD_dom_sf"/>
</dbReference>
<dbReference type="Proteomes" id="UP000244090">
    <property type="component" value="Unassembled WGS sequence"/>
</dbReference>
<dbReference type="Pfam" id="PF13585">
    <property type="entry name" value="CHU_C"/>
    <property type="match status" value="1"/>
</dbReference>
<gene>
    <name evidence="3" type="ORF">C8N46_102259</name>
</gene>
<dbReference type="InterPro" id="IPR000601">
    <property type="entry name" value="PKD_dom"/>
</dbReference>
<dbReference type="OrthoDB" id="9765926at2"/>
<keyword evidence="4" id="KW-1185">Reference proteome</keyword>
<proteinExistence type="predicted"/>
<organism evidence="3 4">
    <name type="scientific">Kordia periserrulae</name>
    <dbReference type="NCBI Taxonomy" id="701523"/>
    <lineage>
        <taxon>Bacteria</taxon>
        <taxon>Pseudomonadati</taxon>
        <taxon>Bacteroidota</taxon>
        <taxon>Flavobacteriia</taxon>
        <taxon>Flavobacteriales</taxon>
        <taxon>Flavobacteriaceae</taxon>
        <taxon>Kordia</taxon>
    </lineage>
</organism>
<evidence type="ECO:0000256" key="1">
    <source>
        <dbReference type="SAM" id="SignalP"/>
    </source>
</evidence>
<dbReference type="InterPro" id="IPR026341">
    <property type="entry name" value="T9SS_type_B"/>
</dbReference>
<accession>A0A2T6C3G8</accession>
<dbReference type="CDD" id="cd00146">
    <property type="entry name" value="PKD"/>
    <property type="match status" value="1"/>
</dbReference>
<dbReference type="Gene3D" id="2.60.40.10">
    <property type="entry name" value="Immunoglobulins"/>
    <property type="match status" value="1"/>
</dbReference>
<comment type="caution">
    <text evidence="3">The sequence shown here is derived from an EMBL/GenBank/DDBJ whole genome shotgun (WGS) entry which is preliminary data.</text>
</comment>
<evidence type="ECO:0000313" key="3">
    <source>
        <dbReference type="EMBL" id="PTX62859.1"/>
    </source>
</evidence>
<reference evidence="3 4" key="1">
    <citation type="submission" date="2018-04" db="EMBL/GenBank/DDBJ databases">
        <title>Genomic Encyclopedia of Archaeal and Bacterial Type Strains, Phase II (KMG-II): from individual species to whole genera.</title>
        <authorList>
            <person name="Goeker M."/>
        </authorList>
    </citation>
    <scope>NUCLEOTIDE SEQUENCE [LARGE SCALE GENOMIC DNA]</scope>
    <source>
        <strain evidence="3 4">DSM 25731</strain>
    </source>
</reference>
<name>A0A2T6C3G8_9FLAO</name>
<dbReference type="Pfam" id="PF00801">
    <property type="entry name" value="PKD"/>
    <property type="match status" value="1"/>
</dbReference>
<evidence type="ECO:0000313" key="4">
    <source>
        <dbReference type="Proteomes" id="UP000244090"/>
    </source>
</evidence>
<dbReference type="PROSITE" id="PS50093">
    <property type="entry name" value="PKD"/>
    <property type="match status" value="1"/>
</dbReference>
<evidence type="ECO:0000259" key="2">
    <source>
        <dbReference type="PROSITE" id="PS50093"/>
    </source>
</evidence>
<dbReference type="SUPFAM" id="SSF82171">
    <property type="entry name" value="DPP6 N-terminal domain-like"/>
    <property type="match status" value="1"/>
</dbReference>